<proteinExistence type="predicted"/>
<feature type="region of interest" description="Disordered" evidence="1">
    <location>
        <begin position="14"/>
        <end position="33"/>
    </location>
</feature>
<reference evidence="2" key="1">
    <citation type="journal article" date="2017" name="Parasit. Vectors">
        <title>Sialotranscriptomics of Rhipicephalus zambeziensis reveals intricate expression profiles of secretory proteins and suggests tight temporal transcriptional regulation during blood-feeding.</title>
        <authorList>
            <person name="de Castro M.H."/>
            <person name="de Klerk D."/>
            <person name="Pienaar R."/>
            <person name="Rees D.J.G."/>
            <person name="Mans B.J."/>
        </authorList>
    </citation>
    <scope>NUCLEOTIDE SEQUENCE</scope>
    <source>
        <tissue evidence="2">Salivary glands</tissue>
    </source>
</reference>
<dbReference type="AlphaFoldDB" id="A0A224YCW3"/>
<dbReference type="EMBL" id="GFPF01002393">
    <property type="protein sequence ID" value="MAA13539.1"/>
    <property type="molecule type" value="Transcribed_RNA"/>
</dbReference>
<accession>A0A224YCW3</accession>
<name>A0A224YCW3_9ACAR</name>
<evidence type="ECO:0000313" key="2">
    <source>
        <dbReference type="EMBL" id="MAA13539.1"/>
    </source>
</evidence>
<feature type="compositionally biased region" description="Basic and acidic residues" evidence="1">
    <location>
        <begin position="16"/>
        <end position="27"/>
    </location>
</feature>
<organism evidence="2">
    <name type="scientific">Rhipicephalus zambeziensis</name>
    <dbReference type="NCBI Taxonomy" id="60191"/>
    <lineage>
        <taxon>Eukaryota</taxon>
        <taxon>Metazoa</taxon>
        <taxon>Ecdysozoa</taxon>
        <taxon>Arthropoda</taxon>
        <taxon>Chelicerata</taxon>
        <taxon>Arachnida</taxon>
        <taxon>Acari</taxon>
        <taxon>Parasitiformes</taxon>
        <taxon>Ixodida</taxon>
        <taxon>Ixodoidea</taxon>
        <taxon>Ixodidae</taxon>
        <taxon>Rhipicephalinae</taxon>
        <taxon>Rhipicephalus</taxon>
        <taxon>Rhipicephalus</taxon>
    </lineage>
</organism>
<evidence type="ECO:0000256" key="1">
    <source>
        <dbReference type="SAM" id="MobiDB-lite"/>
    </source>
</evidence>
<sequence length="139" mass="16235">MHLPANTSVQDITGELESRGFLNERRPSTLPPRTFKPAATFTRNGHYKLRTSPSRLHSASAQKRLRMIRCLSADDDCTRISIKHADRTRHWFRRKLGVRPLWILFSRLSNAVLTNCPRNHTYRNISTSYTRVDMCRVRN</sequence>
<protein>
    <submittedName>
        <fullName evidence="2">Uncharacterized protein</fullName>
    </submittedName>
</protein>